<sequence length="249" mass="28839">MGCQDRVINITVRWTYLLSLLGIFLLMELHQPLVVEIGLSVYGMLRQDNKKQNLMVIVVLFYQYASLLMVHHWLLVVQIDLSAYGILIQEKNNQNQKVILQYVSLLMVLNQHMVEVRISLSAYEILRIENQKLNWIFILMGSNQFVSLLMVHLQQLEAQRSLFVYWMFRQDKKKPICFSPDGTTLTSGSNDKTIRLCLWDVKTGKSKSKFDVHTNDVNQVCFSPDGTILASCSVDKFIYLLDIQAQSEE</sequence>
<dbReference type="OrthoDB" id="312869at2759"/>
<organism evidence="3 4">
    <name type="scientific">Paramecium sonneborni</name>
    <dbReference type="NCBI Taxonomy" id="65129"/>
    <lineage>
        <taxon>Eukaryota</taxon>
        <taxon>Sar</taxon>
        <taxon>Alveolata</taxon>
        <taxon>Ciliophora</taxon>
        <taxon>Intramacronucleata</taxon>
        <taxon>Oligohymenophorea</taxon>
        <taxon>Peniculida</taxon>
        <taxon>Parameciidae</taxon>
        <taxon>Paramecium</taxon>
    </lineage>
</organism>
<proteinExistence type="predicted"/>
<evidence type="ECO:0000313" key="3">
    <source>
        <dbReference type="EMBL" id="CAD8116039.1"/>
    </source>
</evidence>
<accession>A0A8S1QK49</accession>
<name>A0A8S1QK49_9CILI</name>
<comment type="caution">
    <text evidence="3">The sequence shown here is derived from an EMBL/GenBank/DDBJ whole genome shotgun (WGS) entry which is preliminary data.</text>
</comment>
<dbReference type="Pfam" id="PF00400">
    <property type="entry name" value="WD40"/>
    <property type="match status" value="2"/>
</dbReference>
<dbReference type="EMBL" id="CAJJDN010000110">
    <property type="protein sequence ID" value="CAD8116039.1"/>
    <property type="molecule type" value="Genomic_DNA"/>
</dbReference>
<feature type="transmembrane region" description="Helical" evidence="2">
    <location>
        <begin position="54"/>
        <end position="74"/>
    </location>
</feature>
<keyword evidence="1" id="KW-0853">WD repeat</keyword>
<dbReference type="Proteomes" id="UP000692954">
    <property type="component" value="Unassembled WGS sequence"/>
</dbReference>
<keyword evidence="2" id="KW-0812">Transmembrane</keyword>
<dbReference type="PROSITE" id="PS50082">
    <property type="entry name" value="WD_REPEATS_2"/>
    <property type="match status" value="1"/>
</dbReference>
<feature type="transmembrane region" description="Helical" evidence="2">
    <location>
        <begin position="16"/>
        <end position="42"/>
    </location>
</feature>
<evidence type="ECO:0000256" key="2">
    <source>
        <dbReference type="SAM" id="Phobius"/>
    </source>
</evidence>
<protein>
    <submittedName>
        <fullName evidence="3">Uncharacterized protein</fullName>
    </submittedName>
</protein>
<dbReference type="AlphaFoldDB" id="A0A8S1QK49"/>
<dbReference type="PANTHER" id="PTHR45333:SF1">
    <property type="entry name" value="CHROMOSOME UNDETERMINED SCAFFOLD_625, WHOLE GENOME SHOTGUN SEQUENCE"/>
    <property type="match status" value="1"/>
</dbReference>
<dbReference type="PANTHER" id="PTHR45333">
    <property type="entry name" value="MEMBRANE PROTEIN-RELATED"/>
    <property type="match status" value="1"/>
</dbReference>
<evidence type="ECO:0000313" key="4">
    <source>
        <dbReference type="Proteomes" id="UP000692954"/>
    </source>
</evidence>
<keyword evidence="2" id="KW-0472">Membrane</keyword>
<reference evidence="3" key="1">
    <citation type="submission" date="2021-01" db="EMBL/GenBank/DDBJ databases">
        <authorList>
            <consortium name="Genoscope - CEA"/>
            <person name="William W."/>
        </authorList>
    </citation>
    <scope>NUCLEOTIDE SEQUENCE</scope>
</reference>
<dbReference type="SMART" id="SM00320">
    <property type="entry name" value="WD40"/>
    <property type="match status" value="2"/>
</dbReference>
<dbReference type="InterPro" id="IPR001680">
    <property type="entry name" value="WD40_rpt"/>
</dbReference>
<evidence type="ECO:0000256" key="1">
    <source>
        <dbReference type="PROSITE-ProRule" id="PRU00221"/>
    </source>
</evidence>
<gene>
    <name evidence="3" type="ORF">PSON_ATCC_30995.1.T1100006</name>
</gene>
<keyword evidence="2" id="KW-1133">Transmembrane helix</keyword>
<feature type="repeat" description="WD" evidence="1">
    <location>
        <begin position="210"/>
        <end position="249"/>
    </location>
</feature>
<dbReference type="PROSITE" id="PS50294">
    <property type="entry name" value="WD_REPEATS_REGION"/>
    <property type="match status" value="1"/>
</dbReference>
<keyword evidence="4" id="KW-1185">Reference proteome</keyword>